<feature type="transmembrane region" description="Helical" evidence="1">
    <location>
        <begin position="6"/>
        <end position="29"/>
    </location>
</feature>
<dbReference type="InterPro" id="IPR008553">
    <property type="entry name" value="DUF835"/>
</dbReference>
<dbReference type="PATRIC" id="fig|277988.4.peg.673"/>
<evidence type="ECO:0000313" key="8">
    <source>
        <dbReference type="Proteomes" id="UP000250136"/>
    </source>
</evidence>
<dbReference type="RefSeq" id="WP_055428888.1">
    <property type="nucleotide sequence ID" value="NZ_CP015105.1"/>
</dbReference>
<dbReference type="EMBL" id="FOIW01000001">
    <property type="protein sequence ID" value="SEV82018.1"/>
    <property type="molecule type" value="Genomic_DNA"/>
</dbReference>
<keyword evidence="8" id="KW-1185">Reference proteome</keyword>
<dbReference type="Proteomes" id="UP000182125">
    <property type="component" value="Unassembled WGS sequence"/>
</dbReference>
<evidence type="ECO:0000259" key="2">
    <source>
        <dbReference type="Pfam" id="PF05763"/>
    </source>
</evidence>
<protein>
    <recommendedName>
        <fullName evidence="2">DUF835 domain-containing protein</fullName>
    </recommendedName>
</protein>
<feature type="domain" description="DUF835" evidence="2">
    <location>
        <begin position="165"/>
        <end position="262"/>
    </location>
</feature>
<dbReference type="OrthoDB" id="96706at2157"/>
<evidence type="ECO:0000256" key="1">
    <source>
        <dbReference type="SAM" id="Phobius"/>
    </source>
</evidence>
<dbReference type="GeneID" id="33334588"/>
<name>A0A0Q2S661_9EURY</name>
<reference evidence="5 7" key="3">
    <citation type="submission" date="2016-10" db="EMBL/GenBank/DDBJ databases">
        <authorList>
            <person name="de Groot N.N."/>
        </authorList>
    </citation>
    <scope>NUCLEOTIDE SEQUENCE [LARGE SCALE GENOMIC DNA]</scope>
    <source>
        <strain evidence="5 7">OGL-20</strain>
    </source>
</reference>
<reference evidence="4 6" key="1">
    <citation type="submission" date="2015-08" db="EMBL/GenBank/DDBJ databases">
        <title>Thermococcus thioreducens DSM 14981 genome sequencing.</title>
        <authorList>
            <person name="Hong S.-J."/>
            <person name="Kim M.-C."/>
            <person name="Shin J.-H."/>
        </authorList>
    </citation>
    <scope>NUCLEOTIDE SEQUENCE [LARGE SCALE GENOMIC DNA]</scope>
    <source>
        <strain evidence="4 6">DSM 14981</strain>
    </source>
</reference>
<proteinExistence type="predicted"/>
<evidence type="ECO:0000313" key="7">
    <source>
        <dbReference type="Proteomes" id="UP000182125"/>
    </source>
</evidence>
<keyword evidence="1" id="KW-0472">Membrane</keyword>
<dbReference type="Pfam" id="PF05763">
    <property type="entry name" value="DUF835"/>
    <property type="match status" value="1"/>
</dbReference>
<organism evidence="4 6">
    <name type="scientific">Thermococcus thioreducens</name>
    <dbReference type="NCBI Taxonomy" id="277988"/>
    <lineage>
        <taxon>Archaea</taxon>
        <taxon>Methanobacteriati</taxon>
        <taxon>Methanobacteriota</taxon>
        <taxon>Thermococci</taxon>
        <taxon>Thermococcales</taxon>
        <taxon>Thermococcaceae</taxon>
        <taxon>Thermococcus</taxon>
    </lineage>
</organism>
<evidence type="ECO:0000313" key="5">
    <source>
        <dbReference type="EMBL" id="SEV82018.1"/>
    </source>
</evidence>
<feature type="transmembrane region" description="Helical" evidence="1">
    <location>
        <begin position="67"/>
        <end position="92"/>
    </location>
</feature>
<evidence type="ECO:0000313" key="3">
    <source>
        <dbReference type="EMBL" id="ASJ13039.1"/>
    </source>
</evidence>
<dbReference type="Proteomes" id="UP000250136">
    <property type="component" value="Chromosome"/>
</dbReference>
<dbReference type="STRING" id="277988.SAMN05216170_0111"/>
<feature type="transmembrane region" description="Helical" evidence="1">
    <location>
        <begin position="41"/>
        <end position="61"/>
    </location>
</feature>
<dbReference type="KEGG" id="ttd:A3L14_09140"/>
<keyword evidence="1" id="KW-1133">Transmembrane helix</keyword>
<dbReference type="EMBL" id="CP015105">
    <property type="protein sequence ID" value="ASJ13039.1"/>
    <property type="molecule type" value="Genomic_DNA"/>
</dbReference>
<dbReference type="AlphaFoldDB" id="A0A0Q2S661"/>
<evidence type="ECO:0000313" key="4">
    <source>
        <dbReference type="EMBL" id="KQH82915.1"/>
    </source>
</evidence>
<reference evidence="3 8" key="2">
    <citation type="submission" date="2016-04" db="EMBL/GenBank/DDBJ databases">
        <title>Complete genome sequence of Thermococcus thioreducens type strain OGL-20P.</title>
        <authorList>
            <person name="Oger P.M."/>
        </authorList>
    </citation>
    <scope>NUCLEOTIDE SEQUENCE [LARGE SCALE GENOMIC DNA]</scope>
    <source>
        <strain evidence="3 8">OGL-20P</strain>
    </source>
</reference>
<sequence>MEIYNPPGLVAGLIILSVSVVAAYRAYGYLKTLETPISRRLAYLALLSSVFSIVGSVGTIIESGTGLRAWWVMATFFTLSYVTILTAIFTYLRLLHQIGQGKVPEIPEIPSGTFPAPKEEQEGTPLPVGGFTVQVSELSKIKPLCRLATAVLYAGRSLEPKGCPSFDKVVWITRIGAPGSVDPSKLHVLQGEIMRFISENGSGALVIIDGVEHLLLYNDFRSLMKFLTTLRDYMVLTGSTLIVAIDEGSFSETQLSILRRELPRIDIERVLTEAEEITLFGALSRDNLEARKEENPRGQ</sequence>
<gene>
    <name evidence="3" type="ORF">A3L14_09140</name>
    <name evidence="4" type="ORF">AMR53_03165</name>
    <name evidence="5" type="ORF">SAMN05216170_0111</name>
</gene>
<dbReference type="Proteomes" id="UP000051862">
    <property type="component" value="Unassembled WGS sequence"/>
</dbReference>
<accession>A0A0Q2S661</accession>
<dbReference type="EMBL" id="LIXN01000004">
    <property type="protein sequence ID" value="KQH82915.1"/>
    <property type="molecule type" value="Genomic_DNA"/>
</dbReference>
<evidence type="ECO:0000313" key="6">
    <source>
        <dbReference type="Proteomes" id="UP000051862"/>
    </source>
</evidence>
<keyword evidence="1" id="KW-0812">Transmembrane</keyword>